<evidence type="ECO:0000313" key="1">
    <source>
        <dbReference type="EMBL" id="GGY20586.1"/>
    </source>
</evidence>
<gene>
    <name evidence="1" type="ORF">GCM10011289_25240</name>
</gene>
<evidence type="ECO:0000313" key="2">
    <source>
        <dbReference type="Proteomes" id="UP000645257"/>
    </source>
</evidence>
<reference evidence="1" key="2">
    <citation type="submission" date="2020-09" db="EMBL/GenBank/DDBJ databases">
        <authorList>
            <person name="Sun Q."/>
            <person name="Kim S."/>
        </authorList>
    </citation>
    <scope>NUCLEOTIDE SEQUENCE</scope>
    <source>
        <strain evidence="1">KCTC 32182</strain>
    </source>
</reference>
<name>A0A918P596_9NEIS</name>
<comment type="caution">
    <text evidence="1">The sequence shown here is derived from an EMBL/GenBank/DDBJ whole genome shotgun (WGS) entry which is preliminary data.</text>
</comment>
<dbReference type="Pfam" id="PF25855">
    <property type="entry name" value="IpaJ_protease"/>
    <property type="match status" value="1"/>
</dbReference>
<protein>
    <submittedName>
        <fullName evidence="1">Uncharacterized protein</fullName>
    </submittedName>
</protein>
<organism evidence="1 2">
    <name type="scientific">Paludibacterium paludis</name>
    <dbReference type="NCBI Taxonomy" id="1225769"/>
    <lineage>
        <taxon>Bacteria</taxon>
        <taxon>Pseudomonadati</taxon>
        <taxon>Pseudomonadota</taxon>
        <taxon>Betaproteobacteria</taxon>
        <taxon>Neisseriales</taxon>
        <taxon>Chromobacteriaceae</taxon>
        <taxon>Paludibacterium</taxon>
    </lineage>
</organism>
<sequence>MLCAANEMGVKSFPSLRGGERGGALAADPASETWIYRITSGATTGPGAGQRSRNGLAAEGYSLPHNLVFAARLLGLEGVFYCGRAWLGRLIVHRYPGAVSMAKGSGVSVRYDRAPPPANGQRVLRVVVSGGGLHWLLERPDGSVMDPGPGRDYPSLAGTLRANRYRDTGLCLLLEGSKPAGPVQMAAEPLSLASVER</sequence>
<dbReference type="EMBL" id="BMYX01000015">
    <property type="protein sequence ID" value="GGY20586.1"/>
    <property type="molecule type" value="Genomic_DNA"/>
</dbReference>
<proteinExistence type="predicted"/>
<accession>A0A918P596</accession>
<dbReference type="AlphaFoldDB" id="A0A918P596"/>
<dbReference type="Proteomes" id="UP000645257">
    <property type="component" value="Unassembled WGS sequence"/>
</dbReference>
<reference evidence="1" key="1">
    <citation type="journal article" date="2014" name="Int. J. Syst. Evol. Microbiol.">
        <title>Complete genome sequence of Corynebacterium casei LMG S-19264T (=DSM 44701T), isolated from a smear-ripened cheese.</title>
        <authorList>
            <consortium name="US DOE Joint Genome Institute (JGI-PGF)"/>
            <person name="Walter F."/>
            <person name="Albersmeier A."/>
            <person name="Kalinowski J."/>
            <person name="Ruckert C."/>
        </authorList>
    </citation>
    <scope>NUCLEOTIDE SEQUENCE</scope>
    <source>
        <strain evidence="1">KCTC 32182</strain>
    </source>
</reference>
<dbReference type="InterPro" id="IPR058988">
    <property type="entry name" value="IpaJ"/>
</dbReference>
<keyword evidence="2" id="KW-1185">Reference proteome</keyword>